<evidence type="ECO:0008006" key="3">
    <source>
        <dbReference type="Google" id="ProtNLM"/>
    </source>
</evidence>
<dbReference type="Proteomes" id="UP001234581">
    <property type="component" value="Unassembled WGS sequence"/>
</dbReference>
<dbReference type="RefSeq" id="XP_058346108.1">
    <property type="nucleotide sequence ID" value="XM_058483019.1"/>
</dbReference>
<dbReference type="Gene3D" id="2.60.40.640">
    <property type="match status" value="1"/>
</dbReference>
<gene>
    <name evidence="1" type="ORF">O0I10_002943</name>
</gene>
<evidence type="ECO:0000313" key="2">
    <source>
        <dbReference type="Proteomes" id="UP001234581"/>
    </source>
</evidence>
<dbReference type="InterPro" id="IPR014752">
    <property type="entry name" value="Arrestin-like_C"/>
</dbReference>
<protein>
    <recommendedName>
        <fullName evidence="3">Arrestin C-terminal-like domain-containing protein</fullName>
    </recommendedName>
</protein>
<comment type="caution">
    <text evidence="1">The sequence shown here is derived from an EMBL/GenBank/DDBJ whole genome shotgun (WGS) entry which is preliminary data.</text>
</comment>
<keyword evidence="2" id="KW-1185">Reference proteome</keyword>
<evidence type="ECO:0000313" key="1">
    <source>
        <dbReference type="EMBL" id="KAJ8661195.1"/>
    </source>
</evidence>
<dbReference type="EMBL" id="JARTCD010000009">
    <property type="protein sequence ID" value="KAJ8661195.1"/>
    <property type="molecule type" value="Genomic_DNA"/>
</dbReference>
<proteinExistence type="predicted"/>
<name>A0AAD7V951_9FUNG</name>
<sequence>MSLFSDQIKISIHLLPEFGWTIDGEPVYGPGSAFQGYVRVELPEQPLKEKIERLRVLFHASEALALSKPNNNGSKYKRQQFFGTQRILWRCKTGAYQDSHGRVQDFPFTIQMPLVQFPPSMLIKNVYCCKFRLEAYLETRDDKQLAAAECPLSYTPLIETRTTKLTQPYVIAKTWPGPSSSSSGSGNGNNNIGPIIRVGLESLTFVAGDCITPRIVSPTECSYQMALLRSTISTRDTNKRHMITTIVAEATDEELVIPSDLVPSVSYGRLMTIQYSLCIKVYPREANIAQQKNTGLLSRLLKPSTAAVTFDDIPIQIGTLGYGIRGPSGLAPYTDFKDVFDRSSDSSLPPLPVPEFVSTAEYKDCLPAYESYHLPSYEEDILSQKTVDSCTSLS</sequence>
<dbReference type="GeneID" id="83210356"/>
<reference evidence="1 2" key="1">
    <citation type="submission" date="2023-03" db="EMBL/GenBank/DDBJ databases">
        <title>Genome sequence of Lichtheimia ornata CBS 291.66.</title>
        <authorList>
            <person name="Mohabir J.T."/>
            <person name="Shea T.P."/>
            <person name="Kurbessoian T."/>
            <person name="Berby B."/>
            <person name="Fontaine J."/>
            <person name="Livny J."/>
            <person name="Gnirke A."/>
            <person name="Stajich J.E."/>
            <person name="Cuomo C.A."/>
        </authorList>
    </citation>
    <scope>NUCLEOTIDE SEQUENCE [LARGE SCALE GENOMIC DNA]</scope>
    <source>
        <strain evidence="1">CBS 291.66</strain>
    </source>
</reference>
<accession>A0AAD7V951</accession>
<organism evidence="1 2">
    <name type="scientific">Lichtheimia ornata</name>
    <dbReference type="NCBI Taxonomy" id="688661"/>
    <lineage>
        <taxon>Eukaryota</taxon>
        <taxon>Fungi</taxon>
        <taxon>Fungi incertae sedis</taxon>
        <taxon>Mucoromycota</taxon>
        <taxon>Mucoromycotina</taxon>
        <taxon>Mucoromycetes</taxon>
        <taxon>Mucorales</taxon>
        <taxon>Lichtheimiaceae</taxon>
        <taxon>Lichtheimia</taxon>
    </lineage>
</organism>
<dbReference type="AlphaFoldDB" id="A0AAD7V951"/>